<dbReference type="STRING" id="286115.A0A507DGT7"/>
<reference evidence="5 6" key="1">
    <citation type="journal article" date="2019" name="Sci. Rep.">
        <title>Comparative genomics of chytrid fungi reveal insights into the obligate biotrophic and pathogenic lifestyle of Synchytrium endobioticum.</title>
        <authorList>
            <person name="van de Vossenberg B.T.L.H."/>
            <person name="Warris S."/>
            <person name="Nguyen H.D.T."/>
            <person name="van Gent-Pelzer M.P.E."/>
            <person name="Joly D.L."/>
            <person name="van de Geest H.C."/>
            <person name="Bonants P.J.M."/>
            <person name="Smith D.S."/>
            <person name="Levesque C.A."/>
            <person name="van der Lee T.A.J."/>
        </authorList>
    </citation>
    <scope>NUCLEOTIDE SEQUENCE [LARGE SCALE GENOMIC DNA]</scope>
    <source>
        <strain evidence="3 6">LEV6574</strain>
        <strain evidence="4 5">MB42</strain>
    </source>
</reference>
<evidence type="ECO:0000313" key="6">
    <source>
        <dbReference type="Proteomes" id="UP000320475"/>
    </source>
</evidence>
<dbReference type="InterPro" id="IPR013083">
    <property type="entry name" value="Znf_RING/FYVE/PHD"/>
</dbReference>
<evidence type="ECO:0000313" key="3">
    <source>
        <dbReference type="EMBL" id="TPX50525.1"/>
    </source>
</evidence>
<dbReference type="Pfam" id="PF18891">
    <property type="entry name" value="FANCL_d3"/>
    <property type="match status" value="1"/>
</dbReference>
<dbReference type="EMBL" id="QEAM01000016">
    <property type="protein sequence ID" value="TPX50525.1"/>
    <property type="molecule type" value="Genomic_DNA"/>
</dbReference>
<dbReference type="InterPro" id="IPR001841">
    <property type="entry name" value="Znf_RING"/>
</dbReference>
<dbReference type="GO" id="GO:0008270">
    <property type="term" value="F:zinc ion binding"/>
    <property type="evidence" value="ECO:0007669"/>
    <property type="project" value="UniProtKB-KW"/>
</dbReference>
<dbReference type="SUPFAM" id="SSF57850">
    <property type="entry name" value="RING/U-box"/>
    <property type="match status" value="1"/>
</dbReference>
<dbReference type="CDD" id="cd23831">
    <property type="entry name" value="DRWD-N_FANCL"/>
    <property type="match status" value="1"/>
</dbReference>
<dbReference type="GO" id="GO:0036297">
    <property type="term" value="P:interstrand cross-link repair"/>
    <property type="evidence" value="ECO:0007669"/>
    <property type="project" value="InterPro"/>
</dbReference>
<keyword evidence="1" id="KW-0863">Zinc-finger</keyword>
<keyword evidence="1" id="KW-0479">Metal-binding</keyword>
<dbReference type="GO" id="GO:0061630">
    <property type="term" value="F:ubiquitin protein ligase activity"/>
    <property type="evidence" value="ECO:0007669"/>
    <property type="project" value="TreeGrafter"/>
</dbReference>
<feature type="domain" description="RING-type" evidence="2">
    <location>
        <begin position="298"/>
        <end position="352"/>
    </location>
</feature>
<accession>A0A507DGT7</accession>
<dbReference type="Pfam" id="PF18890">
    <property type="entry name" value="FANCL_d2"/>
    <property type="match status" value="1"/>
</dbReference>
<organism evidence="3 6">
    <name type="scientific">Synchytrium endobioticum</name>
    <dbReference type="NCBI Taxonomy" id="286115"/>
    <lineage>
        <taxon>Eukaryota</taxon>
        <taxon>Fungi</taxon>
        <taxon>Fungi incertae sedis</taxon>
        <taxon>Chytridiomycota</taxon>
        <taxon>Chytridiomycota incertae sedis</taxon>
        <taxon>Chytridiomycetes</taxon>
        <taxon>Synchytriales</taxon>
        <taxon>Synchytriaceae</taxon>
        <taxon>Synchytrium</taxon>
    </lineage>
</organism>
<dbReference type="Gene3D" id="3.10.110.20">
    <property type="entry name" value="RWD domain-like"/>
    <property type="match status" value="1"/>
</dbReference>
<comment type="caution">
    <text evidence="3">The sequence shown here is derived from an EMBL/GenBank/DDBJ whole genome shotgun (WGS) entry which is preliminary data.</text>
</comment>
<dbReference type="Gene3D" id="3.30.40.10">
    <property type="entry name" value="Zinc/RING finger domain, C3HC4 (zinc finger)"/>
    <property type="match status" value="1"/>
</dbReference>
<dbReference type="PROSITE" id="PS50089">
    <property type="entry name" value="ZF_RING_2"/>
    <property type="match status" value="1"/>
</dbReference>
<dbReference type="AlphaFoldDB" id="A0A507DGT7"/>
<name>A0A507DGT7_9FUNG</name>
<evidence type="ECO:0000256" key="1">
    <source>
        <dbReference type="PROSITE-ProRule" id="PRU00175"/>
    </source>
</evidence>
<dbReference type="OrthoDB" id="2154894at2759"/>
<dbReference type="EMBL" id="QEAN01000014">
    <property type="protein sequence ID" value="TPX53587.1"/>
    <property type="molecule type" value="Genomic_DNA"/>
</dbReference>
<keyword evidence="5" id="KW-1185">Reference proteome</keyword>
<dbReference type="InterPro" id="IPR043898">
    <property type="entry name" value="FANCL_d2"/>
</dbReference>
<dbReference type="InterPro" id="IPR043003">
    <property type="entry name" value="FANCL_d3_sf"/>
</dbReference>
<keyword evidence="1" id="KW-0862">Zinc</keyword>
<dbReference type="InterPro" id="IPR026848">
    <property type="entry name" value="Fancl"/>
</dbReference>
<evidence type="ECO:0000313" key="4">
    <source>
        <dbReference type="EMBL" id="TPX53587.1"/>
    </source>
</evidence>
<dbReference type="Gene3D" id="3.10.110.10">
    <property type="entry name" value="Ubiquitin Conjugating Enzyme"/>
    <property type="match status" value="1"/>
</dbReference>
<dbReference type="PANTHER" id="PTHR13206">
    <property type="entry name" value="UBIQUITIN LIGASE PROTEIN PHF9 FANCONI ANEMIA GROUP L PROTEIN"/>
    <property type="match status" value="1"/>
</dbReference>
<sequence length="359" mass="39991">MLLQVDDETCISIQTQPHNQPERILLLQTSKPPRTSRISKVCTDPRLYQILEESRLTLLQRAVQASDVVSFGADIRDAINKFPTTNRDSDLKLPITLYTTILNHLDALGWERVRSVGAGMRSVALLFSDANRRNHVAQVTFPPTYPNIAPTCTVSLPQPVQLRWDVGRTTLADMLGQCTQAASQYTAYFEHMDDLQDNAWVAPFEAGSNTRVVKLGNHCSLHVTVNPTRVDARPEFHFTGPNNAVLELNNALRMNLNKWNPNMLLRENIQNLLGFQLPARQNTNDVTANGTSDDIDGCSICYSVTLEDNIPDKACGGCGRLFHNACLVEWLRTLPSSRIVAQKLIGPCPICDQEVSTDL</sequence>
<evidence type="ECO:0000313" key="5">
    <source>
        <dbReference type="Proteomes" id="UP000317494"/>
    </source>
</evidence>
<proteinExistence type="predicted"/>
<dbReference type="GO" id="GO:0043240">
    <property type="term" value="C:Fanconi anaemia nuclear complex"/>
    <property type="evidence" value="ECO:0007669"/>
    <property type="project" value="InterPro"/>
</dbReference>
<dbReference type="SMART" id="SM01197">
    <property type="entry name" value="FANCL_C"/>
    <property type="match status" value="1"/>
</dbReference>
<dbReference type="VEuPathDB" id="FungiDB:SeMB42_g00681"/>
<dbReference type="InterPro" id="IPR044037">
    <property type="entry name" value="FANCL_d3"/>
</dbReference>
<dbReference type="InterPro" id="IPR016135">
    <property type="entry name" value="UBQ-conjugating_enzyme/RWD"/>
</dbReference>
<gene>
    <name evidence="3" type="ORF">SeLEV6574_g00837</name>
    <name evidence="4" type="ORF">SeMB42_g00681</name>
</gene>
<evidence type="ECO:0000259" key="2">
    <source>
        <dbReference type="PROSITE" id="PS50089"/>
    </source>
</evidence>
<dbReference type="Proteomes" id="UP000317494">
    <property type="component" value="Unassembled WGS sequence"/>
</dbReference>
<dbReference type="CDD" id="cd23832">
    <property type="entry name" value="DRWD-C_FANCL"/>
    <property type="match status" value="1"/>
</dbReference>
<dbReference type="Pfam" id="PF11793">
    <property type="entry name" value="FANCL_C"/>
    <property type="match status" value="1"/>
</dbReference>
<dbReference type="InterPro" id="IPR026850">
    <property type="entry name" value="FANCL_C"/>
</dbReference>
<protein>
    <recommendedName>
        <fullName evidence="2">RING-type domain-containing protein</fullName>
    </recommendedName>
</protein>
<dbReference type="PANTHER" id="PTHR13206:SF0">
    <property type="entry name" value="E3 UBIQUITIN-PROTEIN LIGASE FANCL"/>
    <property type="match status" value="1"/>
</dbReference>
<dbReference type="Proteomes" id="UP000320475">
    <property type="component" value="Unassembled WGS sequence"/>
</dbReference>
<dbReference type="GO" id="GO:0006513">
    <property type="term" value="P:protein monoubiquitination"/>
    <property type="evidence" value="ECO:0007669"/>
    <property type="project" value="TreeGrafter"/>
</dbReference>